<accession>A0ABW5E9H9</accession>
<dbReference type="Gene3D" id="1.10.10.2910">
    <property type="match status" value="1"/>
</dbReference>
<evidence type="ECO:0000259" key="1">
    <source>
        <dbReference type="Pfam" id="PF06114"/>
    </source>
</evidence>
<dbReference type="RefSeq" id="WP_265720497.1">
    <property type="nucleotide sequence ID" value="NZ_JAPIVK010000003.1"/>
</dbReference>
<protein>
    <submittedName>
        <fullName evidence="2">ImmA/IrrE family metallo-endopeptidase</fullName>
    </submittedName>
</protein>
<dbReference type="Pfam" id="PF06114">
    <property type="entry name" value="Peptidase_M78"/>
    <property type="match status" value="1"/>
</dbReference>
<evidence type="ECO:0000313" key="2">
    <source>
        <dbReference type="EMBL" id="MFD2309769.1"/>
    </source>
</evidence>
<name>A0ABW5E9H9_9GAMM</name>
<proteinExistence type="predicted"/>
<sequence length="166" mass="19123">MTTITQDPEKLADKYRAVFWSEDEFPVDPVTIARHLGVEVLETHLPKDVSGALIKEVNEDPRIILETTDHSNRKRFSCAHELGHYASRVESDDEDRQYEYVDFRNGVSATGQDSEEVFANSFAACLLMPEDEMRLRFRKSTHAELAAYFGVSNEAMKWRLRKLNLL</sequence>
<feature type="domain" description="IrrE N-terminal-like" evidence="1">
    <location>
        <begin position="34"/>
        <end position="160"/>
    </location>
</feature>
<keyword evidence="3" id="KW-1185">Reference proteome</keyword>
<gene>
    <name evidence="2" type="ORF">ACFSKX_05005</name>
</gene>
<organism evidence="2 3">
    <name type="scientific">Microbulbifer halophilus</name>
    <dbReference type="NCBI Taxonomy" id="453963"/>
    <lineage>
        <taxon>Bacteria</taxon>
        <taxon>Pseudomonadati</taxon>
        <taxon>Pseudomonadota</taxon>
        <taxon>Gammaproteobacteria</taxon>
        <taxon>Cellvibrionales</taxon>
        <taxon>Microbulbiferaceae</taxon>
        <taxon>Microbulbifer</taxon>
    </lineage>
</organism>
<dbReference type="PANTHER" id="PTHR43236">
    <property type="entry name" value="ANTITOXIN HIGA1"/>
    <property type="match status" value="1"/>
</dbReference>
<dbReference type="PANTHER" id="PTHR43236:SF1">
    <property type="entry name" value="BLL7220 PROTEIN"/>
    <property type="match status" value="1"/>
</dbReference>
<dbReference type="InterPro" id="IPR010359">
    <property type="entry name" value="IrrE_HExxH"/>
</dbReference>
<dbReference type="InterPro" id="IPR052345">
    <property type="entry name" value="Rad_response_metalloprotease"/>
</dbReference>
<reference evidence="3" key="1">
    <citation type="journal article" date="2019" name="Int. J. Syst. Evol. Microbiol.">
        <title>The Global Catalogue of Microorganisms (GCM) 10K type strain sequencing project: providing services to taxonomists for standard genome sequencing and annotation.</title>
        <authorList>
            <consortium name="The Broad Institute Genomics Platform"/>
            <consortium name="The Broad Institute Genome Sequencing Center for Infectious Disease"/>
            <person name="Wu L."/>
            <person name="Ma J."/>
        </authorList>
    </citation>
    <scope>NUCLEOTIDE SEQUENCE [LARGE SCALE GENOMIC DNA]</scope>
    <source>
        <strain evidence="3">KCTC 12848</strain>
    </source>
</reference>
<comment type="caution">
    <text evidence="2">The sequence shown here is derived from an EMBL/GenBank/DDBJ whole genome shotgun (WGS) entry which is preliminary data.</text>
</comment>
<evidence type="ECO:0000313" key="3">
    <source>
        <dbReference type="Proteomes" id="UP001597425"/>
    </source>
</evidence>
<dbReference type="Proteomes" id="UP001597425">
    <property type="component" value="Unassembled WGS sequence"/>
</dbReference>
<dbReference type="EMBL" id="JBHUJD010000005">
    <property type="protein sequence ID" value="MFD2309769.1"/>
    <property type="molecule type" value="Genomic_DNA"/>
</dbReference>